<dbReference type="OrthoDB" id="3354527at2"/>
<accession>A0A366LTH4</accession>
<protein>
    <submittedName>
        <fullName evidence="3">PrgI family protein</fullName>
    </submittedName>
</protein>
<keyword evidence="2" id="KW-0812">Transmembrane</keyword>
<proteinExistence type="predicted"/>
<organism evidence="3 4">
    <name type="scientific">Spongiactinospora rosea</name>
    <dbReference type="NCBI Taxonomy" id="2248750"/>
    <lineage>
        <taxon>Bacteria</taxon>
        <taxon>Bacillati</taxon>
        <taxon>Actinomycetota</taxon>
        <taxon>Actinomycetes</taxon>
        <taxon>Streptosporangiales</taxon>
        <taxon>Streptosporangiaceae</taxon>
        <taxon>Spongiactinospora</taxon>
    </lineage>
</organism>
<dbReference type="AlphaFoldDB" id="A0A366LTH4"/>
<feature type="transmembrane region" description="Helical" evidence="2">
    <location>
        <begin position="26"/>
        <end position="43"/>
    </location>
</feature>
<evidence type="ECO:0000313" key="3">
    <source>
        <dbReference type="EMBL" id="RBQ17255.1"/>
    </source>
</evidence>
<evidence type="ECO:0000256" key="1">
    <source>
        <dbReference type="SAM" id="MobiDB-lite"/>
    </source>
</evidence>
<keyword evidence="4" id="KW-1185">Reference proteome</keyword>
<evidence type="ECO:0000313" key="4">
    <source>
        <dbReference type="Proteomes" id="UP000253303"/>
    </source>
</evidence>
<keyword evidence="2" id="KW-0472">Membrane</keyword>
<feature type="transmembrane region" description="Helical" evidence="2">
    <location>
        <begin position="49"/>
        <end position="68"/>
    </location>
</feature>
<feature type="compositionally biased region" description="Basic and acidic residues" evidence="1">
    <location>
        <begin position="121"/>
        <end position="130"/>
    </location>
</feature>
<feature type="region of interest" description="Disordered" evidence="1">
    <location>
        <begin position="106"/>
        <end position="176"/>
    </location>
</feature>
<gene>
    <name evidence="3" type="ORF">DP939_25245</name>
</gene>
<dbReference type="Proteomes" id="UP000253303">
    <property type="component" value="Unassembled WGS sequence"/>
</dbReference>
<dbReference type="RefSeq" id="WP_113983263.1">
    <property type="nucleotide sequence ID" value="NZ_QMEY01000012.1"/>
</dbReference>
<dbReference type="InterPro" id="IPR024414">
    <property type="entry name" value="Uncharacterised_PrgI"/>
</dbReference>
<name>A0A366LTH4_9ACTN</name>
<comment type="caution">
    <text evidence="3">The sequence shown here is derived from an EMBL/GenBank/DDBJ whole genome shotgun (WGS) entry which is preliminary data.</text>
</comment>
<evidence type="ECO:0000256" key="2">
    <source>
        <dbReference type="SAM" id="Phobius"/>
    </source>
</evidence>
<keyword evidence="2" id="KW-1133">Transmembrane helix</keyword>
<reference evidence="3 4" key="1">
    <citation type="submission" date="2018-06" db="EMBL/GenBank/DDBJ databases">
        <title>Sphaerisporangium craniellae sp. nov., isolated from a marine sponge in the South China Sea.</title>
        <authorList>
            <person name="Li L."/>
        </authorList>
    </citation>
    <scope>NUCLEOTIDE SEQUENCE [LARGE SCALE GENOMIC DNA]</scope>
    <source>
        <strain evidence="3 4">LHW63015</strain>
    </source>
</reference>
<dbReference type="Pfam" id="PF12666">
    <property type="entry name" value="PrgI"/>
    <property type="match status" value="1"/>
</dbReference>
<dbReference type="EMBL" id="QMEY01000012">
    <property type="protein sequence ID" value="RBQ17255.1"/>
    <property type="molecule type" value="Genomic_DNA"/>
</dbReference>
<feature type="compositionally biased region" description="Basic and acidic residues" evidence="1">
    <location>
        <begin position="142"/>
        <end position="154"/>
    </location>
</feature>
<sequence length="376" mass="39954">MNERVTIPANIDIEDRLIANLTGRQCVILTIAAAIIWAVHTLAGPRLPLTVLAGIAVPVLATAGALAFGQRDGLTLDRFLVAAWRQARDPGRLVFAPHGLPGLPPWAPHARDLAEPGDIPDTDRYGDPREWPGGSLRGGSGGHEHGWDERPDHGLRRRPSTSSALASAGRRRPPAPAWLPVEHISADGGIDLGGHGVAAIVSCSTISFALRTPAEQQALVDAFARWLNSLTGPVQIVLTAEAVNLAPAIQRLRADAPALPHVALEHAALQHAAFLARLDASRDLLRRRVLLVLREPHPPRAAGRHDIDGAGRRVLRRAEDACRALAAASVHARLLTGDQAMAALQAAIDPAFPPGLSALALPGATITRRRASDEHR</sequence>